<reference evidence="10 11" key="1">
    <citation type="submission" date="2020-08" db="EMBL/GenBank/DDBJ databases">
        <title>Genomic Encyclopedia of Type Strains, Phase IV (KMG-IV): sequencing the most valuable type-strain genomes for metagenomic binning, comparative biology and taxonomic classification.</title>
        <authorList>
            <person name="Goeker M."/>
        </authorList>
    </citation>
    <scope>NUCLEOTIDE SEQUENCE [LARGE SCALE GENOMIC DNA]</scope>
    <source>
        <strain evidence="10 11">DSM 19979</strain>
    </source>
</reference>
<dbReference type="InterPro" id="IPR037058">
    <property type="entry name" value="Falgellar_hook_FlgE_sf"/>
</dbReference>
<dbReference type="GO" id="GO:0009424">
    <property type="term" value="C:bacterial-type flagellum hook"/>
    <property type="evidence" value="ECO:0007669"/>
    <property type="project" value="TreeGrafter"/>
</dbReference>
<keyword evidence="4 5" id="KW-0975">Bacterial flagellum</keyword>
<dbReference type="Pfam" id="PF06429">
    <property type="entry name" value="Flg_bbr_C"/>
    <property type="match status" value="1"/>
</dbReference>
<comment type="subcellular location">
    <subcellularLocation>
        <location evidence="1 5">Bacterial flagellum basal body</location>
    </subcellularLocation>
</comment>
<evidence type="ECO:0000259" key="9">
    <source>
        <dbReference type="Pfam" id="PF22692"/>
    </source>
</evidence>
<dbReference type="GO" id="GO:0009425">
    <property type="term" value="C:bacterial-type flagellum basal body"/>
    <property type="evidence" value="ECO:0007669"/>
    <property type="project" value="UniProtKB-SubCell"/>
</dbReference>
<proteinExistence type="inferred from homology"/>
<keyword evidence="10" id="KW-0966">Cell projection</keyword>
<dbReference type="Gene3D" id="2.60.98.20">
    <property type="entry name" value="Flagellar hook protein FlgE"/>
    <property type="match status" value="1"/>
</dbReference>
<evidence type="ECO:0000313" key="10">
    <source>
        <dbReference type="EMBL" id="MBB3896805.1"/>
    </source>
</evidence>
<feature type="domain" description="Flagellar hook protein FlgE/F/G-like D1" evidence="9">
    <location>
        <begin position="78"/>
        <end position="146"/>
    </location>
</feature>
<name>A0A840A9E4_9PROT</name>
<dbReference type="GO" id="GO:0071978">
    <property type="term" value="P:bacterial-type flagellum-dependent swarming motility"/>
    <property type="evidence" value="ECO:0007669"/>
    <property type="project" value="TreeGrafter"/>
</dbReference>
<dbReference type="InterPro" id="IPR020013">
    <property type="entry name" value="Flagellar_FlgE/F/G"/>
</dbReference>
<evidence type="ECO:0000259" key="7">
    <source>
        <dbReference type="Pfam" id="PF06429"/>
    </source>
</evidence>
<dbReference type="InterPro" id="IPR053967">
    <property type="entry name" value="LlgE_F_G-like_D1"/>
</dbReference>
<protein>
    <recommendedName>
        <fullName evidence="3 5">Flagellar hook protein FlgE</fullName>
    </recommendedName>
</protein>
<evidence type="ECO:0000313" key="11">
    <source>
        <dbReference type="Proteomes" id="UP000553193"/>
    </source>
</evidence>
<comment type="function">
    <text evidence="5">A flexible structure which links the flagellar filament to the drive apparatus in the basal body.</text>
</comment>
<evidence type="ECO:0000256" key="1">
    <source>
        <dbReference type="ARBA" id="ARBA00004117"/>
    </source>
</evidence>
<dbReference type="GO" id="GO:0005829">
    <property type="term" value="C:cytosol"/>
    <property type="evidence" value="ECO:0007669"/>
    <property type="project" value="TreeGrafter"/>
</dbReference>
<dbReference type="PANTHER" id="PTHR30435:SF1">
    <property type="entry name" value="FLAGELLAR HOOK PROTEIN FLGE"/>
    <property type="match status" value="1"/>
</dbReference>
<keyword evidence="10" id="KW-0282">Flagellum</keyword>
<dbReference type="PANTHER" id="PTHR30435">
    <property type="entry name" value="FLAGELLAR PROTEIN"/>
    <property type="match status" value="1"/>
</dbReference>
<keyword evidence="10" id="KW-0969">Cilium</keyword>
<feature type="domain" description="Flagellar basal body rod protein N-terminal" evidence="6">
    <location>
        <begin position="1"/>
        <end position="31"/>
    </location>
</feature>
<evidence type="ECO:0000256" key="3">
    <source>
        <dbReference type="ARBA" id="ARBA00019015"/>
    </source>
</evidence>
<evidence type="ECO:0000256" key="2">
    <source>
        <dbReference type="ARBA" id="ARBA00009677"/>
    </source>
</evidence>
<dbReference type="Proteomes" id="UP000553193">
    <property type="component" value="Unassembled WGS sequence"/>
</dbReference>
<dbReference type="AlphaFoldDB" id="A0A840A9E4"/>
<sequence length="421" mass="45067">MTTAIAGLNAQARSLGHVSDNLANSQTVGFKRIDTNFQDLVTQSGPNLHAPGSVLARPTFTHSVQGTIEQSQNPLGMAIGGQGFFSVAQARGFVDGLPTFDDRQFFTRAGDFRMDRDGFLVNGANYFLQGWPVGDSGLVDRTTLEPVRVSQQVFNPIATSTIEIAANLPGVDPPATPADARTFSTQVQVYDTLGTRRAMTLTFSQTPGTPGPPRSWDMTISPDPVGGAVTIPIVFGVNGTVESFDGVTGVPGTPVEFPFLMDFGLGNQNIALNLGRFGVAQGLTQYAGTDFSLRNLQQNGVPPGAYAGLAIRDNGDVMVNYDNGQSRMIYRVPIVGFSDPDRLQRLDGAAFMRTIESGEAQVTDANSNGVGKLVVGALERSNVDIATEFTKLIVAQRAYTANTRVVTTSDEMMQETINMRR</sequence>
<dbReference type="EMBL" id="JACIDJ010000001">
    <property type="protein sequence ID" value="MBB3896805.1"/>
    <property type="molecule type" value="Genomic_DNA"/>
</dbReference>
<comment type="caution">
    <text evidence="10">The sequence shown here is derived from an EMBL/GenBank/DDBJ whole genome shotgun (WGS) entry which is preliminary data.</text>
</comment>
<dbReference type="InterPro" id="IPR010930">
    <property type="entry name" value="Flg_bb/hook_C_dom"/>
</dbReference>
<dbReference type="InterPro" id="IPR001444">
    <property type="entry name" value="Flag_bb_rod_N"/>
</dbReference>
<dbReference type="SUPFAM" id="SSF117143">
    <property type="entry name" value="Flagellar hook protein flgE"/>
    <property type="match status" value="1"/>
</dbReference>
<organism evidence="10 11">
    <name type="scientific">Roseococcus suduntuyensis</name>
    <dbReference type="NCBI Taxonomy" id="455361"/>
    <lineage>
        <taxon>Bacteria</taxon>
        <taxon>Pseudomonadati</taxon>
        <taxon>Pseudomonadota</taxon>
        <taxon>Alphaproteobacteria</taxon>
        <taxon>Acetobacterales</taxon>
        <taxon>Roseomonadaceae</taxon>
        <taxon>Roseococcus</taxon>
    </lineage>
</organism>
<evidence type="ECO:0000259" key="6">
    <source>
        <dbReference type="Pfam" id="PF00460"/>
    </source>
</evidence>
<dbReference type="Pfam" id="PF00460">
    <property type="entry name" value="Flg_bb_rod"/>
    <property type="match status" value="1"/>
</dbReference>
<accession>A0A840A9E4</accession>
<dbReference type="Pfam" id="PF22692">
    <property type="entry name" value="LlgE_F_G_D1"/>
    <property type="match status" value="1"/>
</dbReference>
<dbReference type="NCBIfam" id="TIGR03506">
    <property type="entry name" value="FlgEFG_subfam"/>
    <property type="match status" value="1"/>
</dbReference>
<evidence type="ECO:0000259" key="8">
    <source>
        <dbReference type="Pfam" id="PF07559"/>
    </source>
</evidence>
<keyword evidence="11" id="KW-1185">Reference proteome</keyword>
<evidence type="ECO:0000256" key="4">
    <source>
        <dbReference type="ARBA" id="ARBA00023143"/>
    </source>
</evidence>
<evidence type="ECO:0000256" key="5">
    <source>
        <dbReference type="RuleBase" id="RU362116"/>
    </source>
</evidence>
<dbReference type="Pfam" id="PF07559">
    <property type="entry name" value="FlgE_D2"/>
    <property type="match status" value="1"/>
</dbReference>
<comment type="similarity">
    <text evidence="2 5">Belongs to the flagella basal body rod proteins family.</text>
</comment>
<feature type="domain" description="Flagellar basal-body/hook protein C-terminal" evidence="7">
    <location>
        <begin position="376"/>
        <end position="419"/>
    </location>
</feature>
<dbReference type="InterPro" id="IPR037925">
    <property type="entry name" value="FlgE/F/G-like"/>
</dbReference>
<gene>
    <name evidence="10" type="ORF">GGQ83_000231</name>
</gene>
<dbReference type="InterPro" id="IPR011491">
    <property type="entry name" value="FlgE_D2"/>
</dbReference>
<feature type="domain" description="Flagellar hook protein FlgE D2" evidence="8">
    <location>
        <begin position="174"/>
        <end position="300"/>
    </location>
</feature>